<sequence>MISCLFAVVWETCCNHSEPFENAKFCGFRPVRFNVSDRRREEKDGEKMKNAFHFLNVSIF</sequence>
<organism evidence="1 2">
    <name type="scientific">Ascaris lumbricoides</name>
    <name type="common">Giant roundworm</name>
    <dbReference type="NCBI Taxonomy" id="6252"/>
    <lineage>
        <taxon>Eukaryota</taxon>
        <taxon>Metazoa</taxon>
        <taxon>Ecdysozoa</taxon>
        <taxon>Nematoda</taxon>
        <taxon>Chromadorea</taxon>
        <taxon>Rhabditida</taxon>
        <taxon>Spirurina</taxon>
        <taxon>Ascaridomorpha</taxon>
        <taxon>Ascaridoidea</taxon>
        <taxon>Ascarididae</taxon>
        <taxon>Ascaris</taxon>
    </lineage>
</organism>
<evidence type="ECO:0000313" key="2">
    <source>
        <dbReference type="WBParaSite" id="ALUE_0001569301-mRNA-1"/>
    </source>
</evidence>
<dbReference type="WBParaSite" id="ALUE_0001569301-mRNA-1">
    <property type="protein sequence ID" value="ALUE_0001569301-mRNA-1"/>
    <property type="gene ID" value="ALUE_0001569301"/>
</dbReference>
<accession>A0A0M3ICQ5</accession>
<proteinExistence type="predicted"/>
<dbReference type="AlphaFoldDB" id="A0A0M3ICQ5"/>
<keyword evidence="1" id="KW-1185">Reference proteome</keyword>
<evidence type="ECO:0000313" key="1">
    <source>
        <dbReference type="Proteomes" id="UP000036681"/>
    </source>
</evidence>
<dbReference type="Proteomes" id="UP000036681">
    <property type="component" value="Unplaced"/>
</dbReference>
<name>A0A0M3ICQ5_ASCLU</name>
<protein>
    <submittedName>
        <fullName evidence="2">Uncharacterized protein</fullName>
    </submittedName>
</protein>
<reference evidence="2" key="1">
    <citation type="submission" date="2017-02" db="UniProtKB">
        <authorList>
            <consortium name="WormBaseParasite"/>
        </authorList>
    </citation>
    <scope>IDENTIFICATION</scope>
</reference>